<evidence type="ECO:0000259" key="3">
    <source>
        <dbReference type="PROSITE" id="PS51293"/>
    </source>
</evidence>
<dbReference type="InterPro" id="IPR001005">
    <property type="entry name" value="SANT/Myb"/>
</dbReference>
<dbReference type="AlphaFoldDB" id="A0A820L3C1"/>
<comment type="caution">
    <text evidence="4">The sequence shown here is derived from an EMBL/GenBank/DDBJ whole genome shotgun (WGS) entry which is preliminary data.</text>
</comment>
<dbReference type="PROSITE" id="PS50090">
    <property type="entry name" value="MYB_LIKE"/>
    <property type="match status" value="1"/>
</dbReference>
<feature type="domain" description="Myb-like" evidence="2">
    <location>
        <begin position="68"/>
        <end position="117"/>
    </location>
</feature>
<sequence>PLRQFPHKWNELSKEHREEIRRLLQIPSDVQRCCKRCYEKVVVQVRQRHANQSVEDDDDESTITGNQNSKHDDEEWNETETDAFTQALDKFNHDWTQIAEYVHRSEESCRAFYVKQQRKNISPMDDPNNDEDNGSVSGSEVGQTKQPHDDNVLKTINEDSNDSTQGM</sequence>
<evidence type="ECO:0008006" key="6">
    <source>
        <dbReference type="Google" id="ProtNLM"/>
    </source>
</evidence>
<proteinExistence type="predicted"/>
<dbReference type="Proteomes" id="UP000663881">
    <property type="component" value="Unassembled WGS sequence"/>
</dbReference>
<protein>
    <recommendedName>
        <fullName evidence="6">SANT domain-containing protein</fullName>
    </recommendedName>
</protein>
<feature type="non-terminal residue" evidence="4">
    <location>
        <position position="1"/>
    </location>
</feature>
<dbReference type="EMBL" id="CAJOAY010021964">
    <property type="protein sequence ID" value="CAF4352853.1"/>
    <property type="molecule type" value="Genomic_DNA"/>
</dbReference>
<evidence type="ECO:0000313" key="4">
    <source>
        <dbReference type="EMBL" id="CAF4352853.1"/>
    </source>
</evidence>
<dbReference type="PROSITE" id="PS51293">
    <property type="entry name" value="SANT"/>
    <property type="match status" value="1"/>
</dbReference>
<dbReference type="InterPro" id="IPR009057">
    <property type="entry name" value="Homeodomain-like_sf"/>
</dbReference>
<dbReference type="Gene3D" id="1.20.58.1880">
    <property type="match status" value="1"/>
</dbReference>
<evidence type="ECO:0000313" key="5">
    <source>
        <dbReference type="Proteomes" id="UP000663881"/>
    </source>
</evidence>
<name>A0A820L3C1_9BILA</name>
<dbReference type="SUPFAM" id="SSF46689">
    <property type="entry name" value="Homeodomain-like"/>
    <property type="match status" value="1"/>
</dbReference>
<dbReference type="Pfam" id="PF00249">
    <property type="entry name" value="Myb_DNA-binding"/>
    <property type="match status" value="1"/>
</dbReference>
<organism evidence="4 5">
    <name type="scientific">Adineta steineri</name>
    <dbReference type="NCBI Taxonomy" id="433720"/>
    <lineage>
        <taxon>Eukaryota</taxon>
        <taxon>Metazoa</taxon>
        <taxon>Spiralia</taxon>
        <taxon>Gnathifera</taxon>
        <taxon>Rotifera</taxon>
        <taxon>Eurotatoria</taxon>
        <taxon>Bdelloidea</taxon>
        <taxon>Adinetida</taxon>
        <taxon>Adinetidae</taxon>
        <taxon>Adineta</taxon>
    </lineage>
</organism>
<dbReference type="InterPro" id="IPR017884">
    <property type="entry name" value="SANT_dom"/>
</dbReference>
<evidence type="ECO:0000259" key="2">
    <source>
        <dbReference type="PROSITE" id="PS50090"/>
    </source>
</evidence>
<dbReference type="SMART" id="SM00717">
    <property type="entry name" value="SANT"/>
    <property type="match status" value="1"/>
</dbReference>
<evidence type="ECO:0000256" key="1">
    <source>
        <dbReference type="SAM" id="MobiDB-lite"/>
    </source>
</evidence>
<reference evidence="4" key="1">
    <citation type="submission" date="2021-02" db="EMBL/GenBank/DDBJ databases">
        <authorList>
            <person name="Nowell W R."/>
        </authorList>
    </citation>
    <scope>NUCLEOTIDE SEQUENCE</scope>
</reference>
<feature type="region of interest" description="Disordered" evidence="1">
    <location>
        <begin position="49"/>
        <end position="82"/>
    </location>
</feature>
<accession>A0A820L3C1</accession>
<feature type="region of interest" description="Disordered" evidence="1">
    <location>
        <begin position="118"/>
        <end position="167"/>
    </location>
</feature>
<gene>
    <name evidence="4" type="ORF">OKA104_LOCUS48900</name>
</gene>
<feature type="compositionally biased region" description="Polar residues" evidence="1">
    <location>
        <begin position="134"/>
        <end position="145"/>
    </location>
</feature>
<feature type="non-terminal residue" evidence="4">
    <location>
        <position position="167"/>
    </location>
</feature>
<feature type="domain" description="SANT" evidence="3">
    <location>
        <begin position="71"/>
        <end position="121"/>
    </location>
</feature>